<comment type="subcellular location">
    <subcellularLocation>
        <location evidence="4">Secreted</location>
    </subcellularLocation>
    <subcellularLocation>
        <location evidence="4">Bacterial flagellum</location>
    </subcellularLocation>
</comment>
<dbReference type="InterPro" id="IPR042187">
    <property type="entry name" value="Flagellin_C_sub2"/>
</dbReference>
<dbReference type="Pfam" id="PF00700">
    <property type="entry name" value="Flagellin_C"/>
    <property type="match status" value="1"/>
</dbReference>
<reference evidence="7 8" key="1">
    <citation type="journal article" date="2016" name="Gene">
        <title>PacBio SMRT assembly of a complex multi-replicon genome reveals chlorocatechol degradative operon in a region of genome plasticity.</title>
        <authorList>
            <person name="Ricker N."/>
            <person name="Shen S.Y."/>
            <person name="Goordial J."/>
            <person name="Jin S."/>
            <person name="Fulthorpe R.R."/>
        </authorList>
    </citation>
    <scope>NUCLEOTIDE SEQUENCE [LARGE SCALE GENOMIC DNA]</scope>
    <source>
        <strain evidence="7 8">OLGA172</strain>
    </source>
</reference>
<evidence type="ECO:0000256" key="1">
    <source>
        <dbReference type="ARBA" id="ARBA00005709"/>
    </source>
</evidence>
<dbReference type="PANTHER" id="PTHR42792">
    <property type="entry name" value="FLAGELLIN"/>
    <property type="match status" value="1"/>
</dbReference>
<feature type="domain" description="Flagellin C-terminal" evidence="6">
    <location>
        <begin position="547"/>
        <end position="632"/>
    </location>
</feature>
<dbReference type="InterPro" id="IPR001492">
    <property type="entry name" value="Flagellin"/>
</dbReference>
<gene>
    <name evidence="7" type="ORF">AYM40_19785</name>
</gene>
<dbReference type="InterPro" id="IPR010810">
    <property type="entry name" value="Flagellin_hook_IN_motif"/>
</dbReference>
<dbReference type="SUPFAM" id="SSF64518">
    <property type="entry name" value="Phase 1 flagellin"/>
    <property type="match status" value="2"/>
</dbReference>
<proteinExistence type="inferred from homology"/>
<dbReference type="Pfam" id="PF00669">
    <property type="entry name" value="Flagellin_N"/>
    <property type="match status" value="1"/>
</dbReference>
<dbReference type="Gene3D" id="6.10.10.10">
    <property type="entry name" value="Flagellar export chaperone, C-terminal domain"/>
    <property type="match status" value="1"/>
</dbReference>
<dbReference type="KEGG" id="buz:AYM40_19785"/>
<evidence type="ECO:0000256" key="4">
    <source>
        <dbReference type="RuleBase" id="RU362073"/>
    </source>
</evidence>
<accession>A0A160FP20</accession>
<dbReference type="Pfam" id="PF07196">
    <property type="entry name" value="Flagellin_IN"/>
    <property type="match status" value="1"/>
</dbReference>
<dbReference type="OrthoDB" id="9796789at2"/>
<evidence type="ECO:0000259" key="6">
    <source>
        <dbReference type="Pfam" id="PF00700"/>
    </source>
</evidence>
<dbReference type="GO" id="GO:0009288">
    <property type="term" value="C:bacterial-type flagellum"/>
    <property type="evidence" value="ECO:0007669"/>
    <property type="project" value="UniProtKB-SubCell"/>
</dbReference>
<dbReference type="STRING" id="1804984.AYM40_19785"/>
<comment type="function">
    <text evidence="4">Flagellin is the subunit protein which polymerizes to form the filaments of bacterial flagella.</text>
</comment>
<keyword evidence="2 4" id="KW-0964">Secreted</keyword>
<protein>
    <recommendedName>
        <fullName evidence="4">Flagellin</fullName>
    </recommendedName>
</protein>
<dbReference type="PANTHER" id="PTHR42792:SF2">
    <property type="entry name" value="FLAGELLIN"/>
    <property type="match status" value="1"/>
</dbReference>
<dbReference type="GO" id="GO:0005576">
    <property type="term" value="C:extracellular region"/>
    <property type="evidence" value="ECO:0007669"/>
    <property type="project" value="UniProtKB-SubCell"/>
</dbReference>
<evidence type="ECO:0000256" key="3">
    <source>
        <dbReference type="ARBA" id="ARBA00023143"/>
    </source>
</evidence>
<dbReference type="AlphaFoldDB" id="A0A160FP20"/>
<dbReference type="InterPro" id="IPR046358">
    <property type="entry name" value="Flagellin_C"/>
</dbReference>
<dbReference type="InterPro" id="IPR001029">
    <property type="entry name" value="Flagellin_N"/>
</dbReference>
<evidence type="ECO:0000259" key="5">
    <source>
        <dbReference type="Pfam" id="PF00669"/>
    </source>
</evidence>
<evidence type="ECO:0000256" key="2">
    <source>
        <dbReference type="ARBA" id="ARBA00022525"/>
    </source>
</evidence>
<feature type="domain" description="Flagellin N-terminal" evidence="5">
    <location>
        <begin position="5"/>
        <end position="141"/>
    </location>
</feature>
<keyword evidence="3 4" id="KW-0975">Bacterial flagellum</keyword>
<keyword evidence="8" id="KW-1185">Reference proteome</keyword>
<comment type="similarity">
    <text evidence="1 4">Belongs to the bacterial flagellin family.</text>
</comment>
<evidence type="ECO:0000313" key="7">
    <source>
        <dbReference type="EMBL" id="ANB74362.1"/>
    </source>
</evidence>
<sequence length="633" mass="62612">MTTVINTNIASQIAQNNLMNNQAAVTNAITQLSSGLSINSAADNPAGLAIATTLQAQINGQTVAQQNANNGISLAQTGQSALTQITNNLQTIRQLAVQASNASNTAANRAALNQEVQQSLAQINTIATTTAFNGQSLLDGSFGTQNFQIGANAGQTIGVNLTQGAQTSQIGQTSNTTFSLQGLANGGLSVESLNVAVGGSPAVTIGAAVAGSAPGQSADSAYAAAQAITNANIPGLTASASNTQVATFNQIINTSTTTAETLNLSINGQNVFGSTGLSVAASGTVNATTVLNAINSASGATGVTATLGADGKTFTFNAADGSNITIAQGTTGGTDINGGLDNTALKINNVAGKLTQLTAGAAGVGDISTSTGTLHGSVTLSSASQVTLSGTGADDIAAQTDNTTNSADNLQTIQTYTATSGITAPVGGTDTLAISGGNVGATPVNITIQTTDTAASIAQTINTTAPLQAAGVTASVNAKGELVVKDSQNTPGALNDLTFADGGLNGFVSGLATAGSPPVQQNSYVASSGGSLANVDVLTVADSQKTIQTVDAALSQISTLQGQLGAVQNRFTSVISNLSSSVQNAQSTQSSIQDTNYASETSALSRAQVLSQAAQAMVAQANQLPQQVLKLLQ</sequence>
<dbReference type="RefSeq" id="WP_063497664.1">
    <property type="nucleotide sequence ID" value="NZ_CP014578.1"/>
</dbReference>
<organism evidence="7 8">
    <name type="scientific">Paraburkholderia phytofirmans OLGA172</name>
    <dbReference type="NCBI Taxonomy" id="1417228"/>
    <lineage>
        <taxon>Bacteria</taxon>
        <taxon>Pseudomonadati</taxon>
        <taxon>Pseudomonadota</taxon>
        <taxon>Betaproteobacteria</taxon>
        <taxon>Burkholderiales</taxon>
        <taxon>Burkholderiaceae</taxon>
        <taxon>Paraburkholderia</taxon>
    </lineage>
</organism>
<name>A0A160FP20_9BURK</name>
<dbReference type="EMBL" id="CP014578">
    <property type="protein sequence ID" value="ANB74362.1"/>
    <property type="molecule type" value="Genomic_DNA"/>
</dbReference>
<evidence type="ECO:0000313" key="8">
    <source>
        <dbReference type="Proteomes" id="UP000076852"/>
    </source>
</evidence>
<dbReference type="Gene3D" id="3.30.70.2120">
    <property type="match status" value="1"/>
</dbReference>
<dbReference type="GO" id="GO:0005198">
    <property type="term" value="F:structural molecule activity"/>
    <property type="evidence" value="ECO:0007669"/>
    <property type="project" value="UniProtKB-UniRule"/>
</dbReference>
<dbReference type="Gene3D" id="1.20.1330.10">
    <property type="entry name" value="f41 fragment of flagellin, N-terminal domain"/>
    <property type="match status" value="2"/>
</dbReference>
<dbReference type="PRINTS" id="PR00207">
    <property type="entry name" value="FLAGELLIN"/>
</dbReference>
<dbReference type="Proteomes" id="UP000076852">
    <property type="component" value="Chromosome 1"/>
</dbReference>